<evidence type="ECO:0000313" key="1">
    <source>
        <dbReference type="EMBL" id="HJF32653.1"/>
    </source>
</evidence>
<evidence type="ECO:0000313" key="2">
    <source>
        <dbReference type="Proteomes" id="UP000698173"/>
    </source>
</evidence>
<protein>
    <submittedName>
        <fullName evidence="1">Uncharacterized protein</fullName>
    </submittedName>
</protein>
<dbReference type="Proteomes" id="UP000698173">
    <property type="component" value="Unassembled WGS sequence"/>
</dbReference>
<dbReference type="AlphaFoldDB" id="A0A921KDZ7"/>
<organism evidence="1 2">
    <name type="scientific">Sporosarcina psychrophila</name>
    <name type="common">Bacillus psychrophilus</name>
    <dbReference type="NCBI Taxonomy" id="1476"/>
    <lineage>
        <taxon>Bacteria</taxon>
        <taxon>Bacillati</taxon>
        <taxon>Bacillota</taxon>
        <taxon>Bacilli</taxon>
        <taxon>Bacillales</taxon>
        <taxon>Caryophanaceae</taxon>
        <taxon>Sporosarcina</taxon>
    </lineage>
</organism>
<dbReference type="EMBL" id="DYWT01000207">
    <property type="protein sequence ID" value="HJF32653.1"/>
    <property type="molecule type" value="Genomic_DNA"/>
</dbReference>
<sequence length="132" mass="15651">MEGLHSQLLEQSTFFFIDTELDRIAKGADAGKNGVFSWFEKRLSELKVKKKWHNTSKVFQKHKNEYDYLNIIAGLFLAPVALHDTTKNQHFFERRKWWFFYSPTTTFLILHPASARTKFIVIIFSLFFQKAE</sequence>
<gene>
    <name evidence="1" type="ORF">K8V56_12890</name>
</gene>
<reference evidence="1" key="1">
    <citation type="journal article" date="2021" name="PeerJ">
        <title>Extensive microbial diversity within the chicken gut microbiome revealed by metagenomics and culture.</title>
        <authorList>
            <person name="Gilroy R."/>
            <person name="Ravi A."/>
            <person name="Getino M."/>
            <person name="Pursley I."/>
            <person name="Horton D.L."/>
            <person name="Alikhan N.F."/>
            <person name="Baker D."/>
            <person name="Gharbi K."/>
            <person name="Hall N."/>
            <person name="Watson M."/>
            <person name="Adriaenssens E.M."/>
            <person name="Foster-Nyarko E."/>
            <person name="Jarju S."/>
            <person name="Secka A."/>
            <person name="Antonio M."/>
            <person name="Oren A."/>
            <person name="Chaudhuri R.R."/>
            <person name="La Ragione R."/>
            <person name="Hildebrand F."/>
            <person name="Pallen M.J."/>
        </authorList>
    </citation>
    <scope>NUCLEOTIDE SEQUENCE</scope>
    <source>
        <strain evidence="1">CHK171-7178</strain>
    </source>
</reference>
<accession>A0A921KDZ7</accession>
<proteinExistence type="predicted"/>
<comment type="caution">
    <text evidence="1">The sequence shown here is derived from an EMBL/GenBank/DDBJ whole genome shotgun (WGS) entry which is preliminary data.</text>
</comment>
<name>A0A921KDZ7_SPOPS</name>
<reference evidence="1" key="2">
    <citation type="submission" date="2021-09" db="EMBL/GenBank/DDBJ databases">
        <authorList>
            <person name="Gilroy R."/>
        </authorList>
    </citation>
    <scope>NUCLEOTIDE SEQUENCE</scope>
    <source>
        <strain evidence="1">CHK171-7178</strain>
    </source>
</reference>